<dbReference type="InterPro" id="IPR011037">
    <property type="entry name" value="Pyrv_Knase-like_insert_dom_sf"/>
</dbReference>
<feature type="domain" description="MOSC" evidence="1">
    <location>
        <begin position="113"/>
        <end position="263"/>
    </location>
</feature>
<protein>
    <recommendedName>
        <fullName evidence="1">MOSC domain-containing protein</fullName>
    </recommendedName>
</protein>
<evidence type="ECO:0000259" key="1">
    <source>
        <dbReference type="PROSITE" id="PS51340"/>
    </source>
</evidence>
<dbReference type="PANTHER" id="PTHR14237">
    <property type="entry name" value="MOLYBDOPTERIN COFACTOR SULFURASE MOSC"/>
    <property type="match status" value="1"/>
</dbReference>
<evidence type="ECO:0000313" key="3">
    <source>
        <dbReference type="Proteomes" id="UP000521199"/>
    </source>
</evidence>
<dbReference type="InterPro" id="IPR005303">
    <property type="entry name" value="MOCOS_middle"/>
</dbReference>
<dbReference type="EMBL" id="JACHHP010000003">
    <property type="protein sequence ID" value="MBB5208261.1"/>
    <property type="molecule type" value="Genomic_DNA"/>
</dbReference>
<dbReference type="AlphaFoldDB" id="A0A7W8D7U6"/>
<dbReference type="InterPro" id="IPR005302">
    <property type="entry name" value="MoCF_Sase_C"/>
</dbReference>
<sequence>MARLSALYRYPLKSAAAQACDAVDVTPRGLSQDRRWMVVDMSGRALTGRELGRLVLLRADAEGDVLVLDASGTSLRAHPQYAAPRPRVTVWGSTVDAIAADADADAWISRLLDRPARLVFMDDGARRPVDPAYAVAGDEVSFADGFPLLLLSQAALDALNARLATPVTMQRFRPNLVVSDTEPHAEDRWRRIRIGAVEFDVVKACTRCVFTTVDPATGERDPAGEPLRTLVGYRRSPGGVTFGQNLIPRGIGTVRVGDPVEVLEPA</sequence>
<dbReference type="PROSITE" id="PS51340">
    <property type="entry name" value="MOSC"/>
    <property type="match status" value="1"/>
</dbReference>
<name>A0A7W8D7U6_9GAMM</name>
<dbReference type="GO" id="GO:0030151">
    <property type="term" value="F:molybdenum ion binding"/>
    <property type="evidence" value="ECO:0007669"/>
    <property type="project" value="InterPro"/>
</dbReference>
<accession>A0A7W8D7U6</accession>
<organism evidence="2 3">
    <name type="scientific">Chiayiivirga flava</name>
    <dbReference type="NCBI Taxonomy" id="659595"/>
    <lineage>
        <taxon>Bacteria</taxon>
        <taxon>Pseudomonadati</taxon>
        <taxon>Pseudomonadota</taxon>
        <taxon>Gammaproteobacteria</taxon>
        <taxon>Lysobacterales</taxon>
        <taxon>Lysobacteraceae</taxon>
        <taxon>Chiayiivirga</taxon>
    </lineage>
</organism>
<dbReference type="PANTHER" id="PTHR14237:SF19">
    <property type="entry name" value="MITOCHONDRIAL AMIDOXIME REDUCING COMPONENT 1"/>
    <property type="match status" value="1"/>
</dbReference>
<dbReference type="GO" id="GO:0003824">
    <property type="term" value="F:catalytic activity"/>
    <property type="evidence" value="ECO:0007669"/>
    <property type="project" value="InterPro"/>
</dbReference>
<dbReference type="Pfam" id="PF03476">
    <property type="entry name" value="MOSC_N"/>
    <property type="match status" value="1"/>
</dbReference>
<gene>
    <name evidence="2" type="ORF">HNQ52_001803</name>
</gene>
<dbReference type="SUPFAM" id="SSF50800">
    <property type="entry name" value="PK beta-barrel domain-like"/>
    <property type="match status" value="1"/>
</dbReference>
<proteinExistence type="predicted"/>
<comment type="caution">
    <text evidence="2">The sequence shown here is derived from an EMBL/GenBank/DDBJ whole genome shotgun (WGS) entry which is preliminary data.</text>
</comment>
<dbReference type="RefSeq" id="WP_183960801.1">
    <property type="nucleotide sequence ID" value="NZ_JACHHP010000003.1"/>
</dbReference>
<keyword evidence="3" id="KW-1185">Reference proteome</keyword>
<evidence type="ECO:0000313" key="2">
    <source>
        <dbReference type="EMBL" id="MBB5208261.1"/>
    </source>
</evidence>
<reference evidence="2 3" key="1">
    <citation type="submission" date="2020-08" db="EMBL/GenBank/DDBJ databases">
        <title>Genomic Encyclopedia of Type Strains, Phase IV (KMG-IV): sequencing the most valuable type-strain genomes for metagenomic binning, comparative biology and taxonomic classification.</title>
        <authorList>
            <person name="Goeker M."/>
        </authorList>
    </citation>
    <scope>NUCLEOTIDE SEQUENCE [LARGE SCALE GENOMIC DNA]</scope>
    <source>
        <strain evidence="2 3">DSM 24163</strain>
    </source>
</reference>
<dbReference type="Pfam" id="PF03473">
    <property type="entry name" value="MOSC"/>
    <property type="match status" value="1"/>
</dbReference>
<dbReference type="SUPFAM" id="SSF141673">
    <property type="entry name" value="MOSC N-terminal domain-like"/>
    <property type="match status" value="1"/>
</dbReference>
<dbReference type="Proteomes" id="UP000521199">
    <property type="component" value="Unassembled WGS sequence"/>
</dbReference>
<dbReference type="GO" id="GO:0030170">
    <property type="term" value="F:pyridoxal phosphate binding"/>
    <property type="evidence" value="ECO:0007669"/>
    <property type="project" value="InterPro"/>
</dbReference>